<name>A0A443KCY7_9RHOB</name>
<dbReference type="AlphaFoldDB" id="A0A443KCY7"/>
<evidence type="ECO:0000313" key="1">
    <source>
        <dbReference type="EMBL" id="RWR30502.1"/>
    </source>
</evidence>
<comment type="caution">
    <text evidence="1">The sequence shown here is derived from an EMBL/GenBank/DDBJ whole genome shotgun (WGS) entry which is preliminary data.</text>
</comment>
<protein>
    <submittedName>
        <fullName evidence="1">Uncharacterized protein</fullName>
    </submittedName>
</protein>
<evidence type="ECO:0000313" key="2">
    <source>
        <dbReference type="Proteomes" id="UP000284451"/>
    </source>
</evidence>
<dbReference type="EMBL" id="SAUY01000015">
    <property type="protein sequence ID" value="RWR30502.1"/>
    <property type="molecule type" value="Genomic_DNA"/>
</dbReference>
<organism evidence="1 2">
    <name type="scientific">Paenirhodobacter populi</name>
    <dbReference type="NCBI Taxonomy" id="2306993"/>
    <lineage>
        <taxon>Bacteria</taxon>
        <taxon>Pseudomonadati</taxon>
        <taxon>Pseudomonadota</taxon>
        <taxon>Alphaproteobacteria</taxon>
        <taxon>Rhodobacterales</taxon>
        <taxon>Rhodobacter group</taxon>
        <taxon>Paenirhodobacter</taxon>
    </lineage>
</organism>
<sequence length="187" mass="21469">MRNSCDKKRSFRYRLSRAIHMLLCKDFGCEFRAVFGQGDGDIVVAAIMRQAEHDPQLRAGIAEYWAGTSWVDIPWHKVSERYTSLSDRALSEAAAWLQAEAFWYDTNVRFGQELARRDASNLTYEIIRRENGLEIIEQYHAPSPRAVIKAIRSWRDRTFLGQPYLSLVSEILIRLPDGSIYPVGEGA</sequence>
<gene>
    <name evidence="1" type="ORF">D2T29_12590</name>
</gene>
<reference evidence="1 2" key="2">
    <citation type="submission" date="2019-01" db="EMBL/GenBank/DDBJ databases">
        <authorList>
            <person name="Li Y."/>
        </authorList>
    </citation>
    <scope>NUCLEOTIDE SEQUENCE [LARGE SCALE GENOMIC DNA]</scope>
    <source>
        <strain evidence="1 2">07D10-4-3</strain>
    </source>
</reference>
<dbReference type="RefSeq" id="WP_128232708.1">
    <property type="nucleotide sequence ID" value="NZ_SAUY01000015.1"/>
</dbReference>
<dbReference type="Proteomes" id="UP000284451">
    <property type="component" value="Unassembled WGS sequence"/>
</dbReference>
<accession>A0A443KCY7</accession>
<proteinExistence type="predicted"/>
<reference evidence="1 2" key="1">
    <citation type="submission" date="2019-01" db="EMBL/GenBank/DDBJ databases">
        <title>Sinorhodobacter populi sp. nov. isolated from the symptomatic bark tissue of Populus euramericana canker.</title>
        <authorList>
            <person name="Xu G."/>
        </authorList>
    </citation>
    <scope>NUCLEOTIDE SEQUENCE [LARGE SCALE GENOMIC DNA]</scope>
    <source>
        <strain evidence="1 2">07D10-4-3</strain>
    </source>
</reference>